<evidence type="ECO:0000313" key="13">
    <source>
        <dbReference type="Proteomes" id="UP001165678"/>
    </source>
</evidence>
<dbReference type="InterPro" id="IPR045851">
    <property type="entry name" value="AMP-bd_C_sf"/>
</dbReference>
<dbReference type="FunFam" id="2.30.38.10:FF:000003">
    <property type="entry name" value="Vibriobactin-specific 2,3-dihydroxybenzoate-AMP ligase"/>
    <property type="match status" value="1"/>
</dbReference>
<evidence type="ECO:0000313" key="12">
    <source>
        <dbReference type="EMBL" id="MCX2524492.1"/>
    </source>
</evidence>
<dbReference type="InterPro" id="IPR000873">
    <property type="entry name" value="AMP-dep_synth/lig_dom"/>
</dbReference>
<keyword evidence="13" id="KW-1185">Reference proteome</keyword>
<comment type="subcellular location">
    <subcellularLocation>
        <location evidence="1">Membrane</location>
        <topology evidence="1">Peripheral membrane protein</topology>
    </subcellularLocation>
</comment>
<dbReference type="PANTHER" id="PTHR43767">
    <property type="entry name" value="LONG-CHAIN-FATTY-ACID--COA LIGASE"/>
    <property type="match status" value="1"/>
</dbReference>
<dbReference type="AlphaFoldDB" id="A0AA41ZFS5"/>
<keyword evidence="6" id="KW-0472">Membrane</keyword>
<organism evidence="12 13">
    <name type="scientific">Larsenimonas rhizosphaerae</name>
    <dbReference type="NCBI Taxonomy" id="2944682"/>
    <lineage>
        <taxon>Bacteria</taxon>
        <taxon>Pseudomonadati</taxon>
        <taxon>Pseudomonadota</taxon>
        <taxon>Gammaproteobacteria</taxon>
        <taxon>Oceanospirillales</taxon>
        <taxon>Halomonadaceae</taxon>
        <taxon>Larsenimonas</taxon>
    </lineage>
</organism>
<comment type="pathway">
    <text evidence="3">Lipid metabolism; fatty acid beta-oxidation.</text>
</comment>
<dbReference type="GO" id="GO:0016020">
    <property type="term" value="C:membrane"/>
    <property type="evidence" value="ECO:0007669"/>
    <property type="project" value="UniProtKB-SubCell"/>
</dbReference>
<dbReference type="PANTHER" id="PTHR43767:SF8">
    <property type="entry name" value="LONG-CHAIN-FATTY-ACID--COA LIGASE"/>
    <property type="match status" value="1"/>
</dbReference>
<feature type="domain" description="AMP-dependent synthetase/ligase" evidence="10">
    <location>
        <begin position="46"/>
        <end position="415"/>
    </location>
</feature>
<protein>
    <recommendedName>
        <fullName evidence="8">Long-chain-fatty-acid--CoA ligase</fullName>
        <ecNumber evidence="7">6.2.1.3</ecNumber>
    </recommendedName>
    <alternativeName>
        <fullName evidence="9">Long-chain acyl-CoA synthetase</fullName>
    </alternativeName>
</protein>
<dbReference type="EMBL" id="JAPIVE010000002">
    <property type="protein sequence ID" value="MCX2524492.1"/>
    <property type="molecule type" value="Genomic_DNA"/>
</dbReference>
<feature type="domain" description="AMP-binding enzyme C-terminal" evidence="11">
    <location>
        <begin position="466"/>
        <end position="542"/>
    </location>
</feature>
<dbReference type="Gene3D" id="2.30.38.10">
    <property type="entry name" value="Luciferase, Domain 3"/>
    <property type="match status" value="1"/>
</dbReference>
<evidence type="ECO:0000256" key="1">
    <source>
        <dbReference type="ARBA" id="ARBA00004170"/>
    </source>
</evidence>
<dbReference type="InterPro" id="IPR050237">
    <property type="entry name" value="ATP-dep_AMP-bd_enzyme"/>
</dbReference>
<gene>
    <name evidence="12" type="ORF">OQ287_09575</name>
</gene>
<evidence type="ECO:0000256" key="5">
    <source>
        <dbReference type="ARBA" id="ARBA00022598"/>
    </source>
</evidence>
<dbReference type="Proteomes" id="UP001165678">
    <property type="component" value="Unassembled WGS sequence"/>
</dbReference>
<evidence type="ECO:0000256" key="9">
    <source>
        <dbReference type="ARBA" id="ARBA00042773"/>
    </source>
</evidence>
<evidence type="ECO:0000256" key="2">
    <source>
        <dbReference type="ARBA" id="ARBA00004924"/>
    </source>
</evidence>
<proteinExistence type="inferred from homology"/>
<accession>A0AA41ZFS5</accession>
<keyword evidence="5" id="KW-0436">Ligase</keyword>
<reference evidence="12" key="1">
    <citation type="submission" date="2022-11" db="EMBL/GenBank/DDBJ databases">
        <title>Larsenimonas rhizosphaerae sp. nov., isolated from a tidal mudflat.</title>
        <authorList>
            <person name="Lee S.D."/>
            <person name="Kim I.S."/>
        </authorList>
    </citation>
    <scope>NUCLEOTIDE SEQUENCE</scope>
    <source>
        <strain evidence="12">GH2-1</strain>
    </source>
</reference>
<dbReference type="InterPro" id="IPR020845">
    <property type="entry name" value="AMP-binding_CS"/>
</dbReference>
<evidence type="ECO:0000259" key="11">
    <source>
        <dbReference type="Pfam" id="PF13193"/>
    </source>
</evidence>
<evidence type="ECO:0000256" key="3">
    <source>
        <dbReference type="ARBA" id="ARBA00005005"/>
    </source>
</evidence>
<dbReference type="InterPro" id="IPR025110">
    <property type="entry name" value="AMP-bd_C"/>
</dbReference>
<evidence type="ECO:0000256" key="4">
    <source>
        <dbReference type="ARBA" id="ARBA00006432"/>
    </source>
</evidence>
<name>A0AA41ZFS5_9GAMM</name>
<comment type="similarity">
    <text evidence="4">Belongs to the ATP-dependent AMP-binding enzyme family.</text>
</comment>
<dbReference type="Pfam" id="PF13193">
    <property type="entry name" value="AMP-binding_C"/>
    <property type="match status" value="1"/>
</dbReference>
<comment type="pathway">
    <text evidence="2">Siderophore biosynthesis.</text>
</comment>
<comment type="caution">
    <text evidence="12">The sequence shown here is derived from an EMBL/GenBank/DDBJ whole genome shotgun (WGS) entry which is preliminary data.</text>
</comment>
<dbReference type="EC" id="6.2.1.3" evidence="7"/>
<dbReference type="RefSeq" id="WP_265896292.1">
    <property type="nucleotide sequence ID" value="NZ_JAPIVE010000002.1"/>
</dbReference>
<evidence type="ECO:0000256" key="7">
    <source>
        <dbReference type="ARBA" id="ARBA00026121"/>
    </source>
</evidence>
<dbReference type="Pfam" id="PF00501">
    <property type="entry name" value="AMP-binding"/>
    <property type="match status" value="1"/>
</dbReference>
<dbReference type="Gene3D" id="3.40.50.980">
    <property type="match status" value="2"/>
</dbReference>
<dbReference type="PROSITE" id="PS00455">
    <property type="entry name" value="AMP_BINDING"/>
    <property type="match status" value="1"/>
</dbReference>
<dbReference type="SUPFAM" id="SSF56801">
    <property type="entry name" value="Acetyl-CoA synthetase-like"/>
    <property type="match status" value="1"/>
</dbReference>
<evidence type="ECO:0000256" key="6">
    <source>
        <dbReference type="ARBA" id="ARBA00023136"/>
    </source>
</evidence>
<evidence type="ECO:0000259" key="10">
    <source>
        <dbReference type="Pfam" id="PF00501"/>
    </source>
</evidence>
<dbReference type="Gene3D" id="3.30.300.30">
    <property type="match status" value="1"/>
</dbReference>
<evidence type="ECO:0000256" key="8">
    <source>
        <dbReference type="ARBA" id="ARBA00039545"/>
    </source>
</evidence>
<dbReference type="FunFam" id="3.30.300.30:FF:000008">
    <property type="entry name" value="2,3-dihydroxybenzoate-AMP ligase"/>
    <property type="match status" value="1"/>
</dbReference>
<sequence length="563" mass="61550">MNTSSPLIAADLDTIYQKSPDYPEDAKARYRDAGLWTDMTLGNFLREGARRFATRPAIVEGGTRWSYKALDHEVDRLSFGLQSLGLLKGDRVVLQLANRASMIMTTLACFRLGLLPVFALPAHRSHELIHFCTASGARALITMADQVAGQPDVDFRALARRVIRACPGLEHVLIDGTPEEFTSLDSLYQDTPAVADWPAVTADELAFFQLSGGTTGLSKLIPRRHQDYLYSIRGSIEPCGINEHTVYLGALPLAHNFPMSSPGFLGVLYAGGCVVMAPAPTPDHCFPLIEAEGVTHASLVPPLALLWLNSLPQYAHLDLSSLQVLQVGGARFSAEAARRVRPELGCTLQQVFGMAEGLVNYTRLDDDPETIVRTQGRPISRLDEVRIVDAAGRPVPDGTPGLLETRGPYTIRGYFDAPAHNEASFTDEGFYRTGDVVSRTSTGYLIVEGRDKDQINRGGEKISPEEVENLLLAHPEVHDVAVVGMTDAYLGERPCAFIVPRGDATPKAGELAQYLKDTGLATYKVPDRFRIVEAFPETRVGKVSRKVLREQLKDTYATPHASA</sequence>
<dbReference type="GO" id="GO:0004467">
    <property type="term" value="F:long-chain fatty acid-CoA ligase activity"/>
    <property type="evidence" value="ECO:0007669"/>
    <property type="project" value="UniProtKB-EC"/>
</dbReference>